<evidence type="ECO:0000256" key="2">
    <source>
        <dbReference type="SAM" id="Phobius"/>
    </source>
</evidence>
<sequence>MAVSPSEFMAAVEEFFMTGMVVLAIVLATVRAYIAKLLFAIESAGLSDFVFICLLSIVAILVCLGARMSHSLTCLTEREQDEEVGSEIDNRLFGRVGARSGIPGVIMEGGVWKVVAVKRDSRRQKGASGGQRTLPRNLQRPFTTIGRKEPLDPAP</sequence>
<dbReference type="OrthoDB" id="3061833at2759"/>
<organism evidence="3 4">
    <name type="scientific">Laccaria amethystina LaAM-08-1</name>
    <dbReference type="NCBI Taxonomy" id="1095629"/>
    <lineage>
        <taxon>Eukaryota</taxon>
        <taxon>Fungi</taxon>
        <taxon>Dikarya</taxon>
        <taxon>Basidiomycota</taxon>
        <taxon>Agaricomycotina</taxon>
        <taxon>Agaricomycetes</taxon>
        <taxon>Agaricomycetidae</taxon>
        <taxon>Agaricales</taxon>
        <taxon>Agaricineae</taxon>
        <taxon>Hydnangiaceae</taxon>
        <taxon>Laccaria</taxon>
    </lineage>
</organism>
<feature type="region of interest" description="Disordered" evidence="1">
    <location>
        <begin position="122"/>
        <end position="155"/>
    </location>
</feature>
<keyword evidence="2" id="KW-0472">Membrane</keyword>
<evidence type="ECO:0000313" key="4">
    <source>
        <dbReference type="Proteomes" id="UP000054477"/>
    </source>
</evidence>
<evidence type="ECO:0000256" key="1">
    <source>
        <dbReference type="SAM" id="MobiDB-lite"/>
    </source>
</evidence>
<keyword evidence="2" id="KW-0812">Transmembrane</keyword>
<dbReference type="HOGENOM" id="CLU_1695782_0_0_1"/>
<reference evidence="4" key="2">
    <citation type="submission" date="2015-01" db="EMBL/GenBank/DDBJ databases">
        <title>Evolutionary Origins and Diversification of the Mycorrhizal Mutualists.</title>
        <authorList>
            <consortium name="DOE Joint Genome Institute"/>
            <consortium name="Mycorrhizal Genomics Consortium"/>
            <person name="Kohler A."/>
            <person name="Kuo A."/>
            <person name="Nagy L.G."/>
            <person name="Floudas D."/>
            <person name="Copeland A."/>
            <person name="Barry K.W."/>
            <person name="Cichocki N."/>
            <person name="Veneault-Fourrey C."/>
            <person name="LaButti K."/>
            <person name="Lindquist E.A."/>
            <person name="Lipzen A."/>
            <person name="Lundell T."/>
            <person name="Morin E."/>
            <person name="Murat C."/>
            <person name="Riley R."/>
            <person name="Ohm R."/>
            <person name="Sun H."/>
            <person name="Tunlid A."/>
            <person name="Henrissat B."/>
            <person name="Grigoriev I.V."/>
            <person name="Hibbett D.S."/>
            <person name="Martin F."/>
        </authorList>
    </citation>
    <scope>NUCLEOTIDE SEQUENCE [LARGE SCALE GENOMIC DNA]</scope>
    <source>
        <strain evidence="4">LaAM-08-1</strain>
    </source>
</reference>
<dbReference type="Proteomes" id="UP000054477">
    <property type="component" value="Unassembled WGS sequence"/>
</dbReference>
<evidence type="ECO:0000313" key="3">
    <source>
        <dbReference type="EMBL" id="KIJ98214.1"/>
    </source>
</evidence>
<keyword evidence="2" id="KW-1133">Transmembrane helix</keyword>
<gene>
    <name evidence="3" type="ORF">K443DRAFT_680934</name>
</gene>
<dbReference type="EMBL" id="KN838674">
    <property type="protein sequence ID" value="KIJ98214.1"/>
    <property type="molecule type" value="Genomic_DNA"/>
</dbReference>
<proteinExistence type="predicted"/>
<accession>A0A0C9WMI7</accession>
<feature type="compositionally biased region" description="Polar residues" evidence="1">
    <location>
        <begin position="130"/>
        <end position="142"/>
    </location>
</feature>
<feature type="transmembrane region" description="Helical" evidence="2">
    <location>
        <begin position="15"/>
        <end position="34"/>
    </location>
</feature>
<feature type="compositionally biased region" description="Basic and acidic residues" evidence="1">
    <location>
        <begin position="146"/>
        <end position="155"/>
    </location>
</feature>
<name>A0A0C9WMI7_9AGAR</name>
<protein>
    <submittedName>
        <fullName evidence="3">Uncharacterized protein</fullName>
    </submittedName>
</protein>
<dbReference type="AlphaFoldDB" id="A0A0C9WMI7"/>
<reference evidence="3 4" key="1">
    <citation type="submission" date="2014-04" db="EMBL/GenBank/DDBJ databases">
        <authorList>
            <consortium name="DOE Joint Genome Institute"/>
            <person name="Kuo A."/>
            <person name="Kohler A."/>
            <person name="Nagy L.G."/>
            <person name="Floudas D."/>
            <person name="Copeland A."/>
            <person name="Barry K.W."/>
            <person name="Cichocki N."/>
            <person name="Veneault-Fourrey C."/>
            <person name="LaButti K."/>
            <person name="Lindquist E.A."/>
            <person name="Lipzen A."/>
            <person name="Lundell T."/>
            <person name="Morin E."/>
            <person name="Murat C."/>
            <person name="Sun H."/>
            <person name="Tunlid A."/>
            <person name="Henrissat B."/>
            <person name="Grigoriev I.V."/>
            <person name="Hibbett D.S."/>
            <person name="Martin F."/>
            <person name="Nordberg H.P."/>
            <person name="Cantor M.N."/>
            <person name="Hua S.X."/>
        </authorList>
    </citation>
    <scope>NUCLEOTIDE SEQUENCE [LARGE SCALE GENOMIC DNA]</scope>
    <source>
        <strain evidence="3 4">LaAM-08-1</strain>
    </source>
</reference>
<keyword evidence="4" id="KW-1185">Reference proteome</keyword>
<feature type="transmembrane region" description="Helical" evidence="2">
    <location>
        <begin position="46"/>
        <end position="68"/>
    </location>
</feature>